<evidence type="ECO:0000313" key="3">
    <source>
        <dbReference type="EMBL" id="QUO40828.1"/>
    </source>
</evidence>
<dbReference type="KEGG" id="bcop:JD108_17950"/>
<keyword evidence="5" id="KW-1185">Reference proteome</keyword>
<protein>
    <submittedName>
        <fullName evidence="2">DinB family protein</fullName>
    </submittedName>
</protein>
<evidence type="ECO:0000313" key="5">
    <source>
        <dbReference type="Proteomes" id="UP000677234"/>
    </source>
</evidence>
<dbReference type="Proteomes" id="UP000677234">
    <property type="component" value="Chromosome"/>
</dbReference>
<name>A0A7T5EJL2_9BACL</name>
<dbReference type="Pfam" id="PF12867">
    <property type="entry name" value="DinB_2"/>
    <property type="match status" value="1"/>
</dbReference>
<dbReference type="EMBL" id="CP066308">
    <property type="protein sequence ID" value="QQE73745.1"/>
    <property type="molecule type" value="Genomic_DNA"/>
</dbReference>
<dbReference type="Gene3D" id="1.20.120.450">
    <property type="entry name" value="dinb family like domain"/>
    <property type="match status" value="1"/>
</dbReference>
<dbReference type="Proteomes" id="UP000595847">
    <property type="component" value="Chromosome"/>
</dbReference>
<reference evidence="3" key="2">
    <citation type="submission" date="2021-04" db="EMBL/GenBank/DDBJ databases">
        <title>Brevibacillus composti FJAT-54423, complete genome.</title>
        <authorList>
            <person name="Tang R."/>
        </authorList>
    </citation>
    <scope>NUCLEOTIDE SEQUENCE</scope>
    <source>
        <strain evidence="3">FJAT-54424</strain>
    </source>
</reference>
<evidence type="ECO:0000313" key="2">
    <source>
        <dbReference type="EMBL" id="QQE73745.1"/>
    </source>
</evidence>
<dbReference type="InterPro" id="IPR024775">
    <property type="entry name" value="DinB-like"/>
</dbReference>
<dbReference type="AlphaFoldDB" id="A0A7T5EJL2"/>
<evidence type="ECO:0000259" key="1">
    <source>
        <dbReference type="Pfam" id="PF12867"/>
    </source>
</evidence>
<dbReference type="InterPro" id="IPR034660">
    <property type="entry name" value="DinB/YfiT-like"/>
</dbReference>
<dbReference type="RefSeq" id="WP_198827347.1">
    <property type="nucleotide sequence ID" value="NZ_CP066308.1"/>
</dbReference>
<feature type="domain" description="DinB-like" evidence="1">
    <location>
        <begin position="11"/>
        <end position="140"/>
    </location>
</feature>
<dbReference type="EMBL" id="CP073708">
    <property type="protein sequence ID" value="QUO40828.1"/>
    <property type="molecule type" value="Genomic_DNA"/>
</dbReference>
<organism evidence="2 4">
    <name type="scientific">Brevibacillus composti</name>
    <dbReference type="NCBI Taxonomy" id="2796470"/>
    <lineage>
        <taxon>Bacteria</taxon>
        <taxon>Bacillati</taxon>
        <taxon>Bacillota</taxon>
        <taxon>Bacilli</taxon>
        <taxon>Bacillales</taxon>
        <taxon>Paenibacillaceae</taxon>
        <taxon>Brevibacillus</taxon>
    </lineage>
</organism>
<evidence type="ECO:0000313" key="4">
    <source>
        <dbReference type="Proteomes" id="UP000595847"/>
    </source>
</evidence>
<reference evidence="2 4" key="1">
    <citation type="submission" date="2020-12" db="EMBL/GenBank/DDBJ databases">
        <title>strain FJAT-54423T represents a novel species of the genus Brevibacillus.</title>
        <authorList>
            <person name="Tang R."/>
        </authorList>
    </citation>
    <scope>NUCLEOTIDE SEQUENCE [LARGE SCALE GENOMIC DNA]</scope>
    <source>
        <strain evidence="2 4">FJAT-54423</strain>
    </source>
</reference>
<sequence length="157" mass="18396">MNAHEAILLNLRETRRRSIKVWSSLPDEWLPWRPDPDAMSFGEMIRHVWTGTHDYHVIVKNNGSLANRAPQLYENEPIVSVEEEIRMSKPYFDDFLAYIETVGEDELSTRLIVRSDAGYTRSLGDMLLRIAYHDAVHTGQFLQYMRMVGLERSQIWD</sequence>
<accession>A0A7T5EJL2</accession>
<gene>
    <name evidence="2" type="ORF">JD108_17950</name>
    <name evidence="3" type="ORF">KDJ56_17890</name>
</gene>
<proteinExistence type="predicted"/>
<dbReference type="SUPFAM" id="SSF109854">
    <property type="entry name" value="DinB/YfiT-like putative metalloenzymes"/>
    <property type="match status" value="1"/>
</dbReference>